<keyword evidence="2" id="KW-1185">Reference proteome</keyword>
<dbReference type="AlphaFoldDB" id="A0A379JJY9"/>
<dbReference type="Proteomes" id="UP000255467">
    <property type="component" value="Unassembled WGS sequence"/>
</dbReference>
<organism evidence="1 2">
    <name type="scientific">Nocardia otitidiscaviarum</name>
    <dbReference type="NCBI Taxonomy" id="1823"/>
    <lineage>
        <taxon>Bacteria</taxon>
        <taxon>Bacillati</taxon>
        <taxon>Actinomycetota</taxon>
        <taxon>Actinomycetes</taxon>
        <taxon>Mycobacteriales</taxon>
        <taxon>Nocardiaceae</taxon>
        <taxon>Nocardia</taxon>
    </lineage>
</organism>
<protein>
    <submittedName>
        <fullName evidence="1">Uncharacterized protein</fullName>
    </submittedName>
</protein>
<evidence type="ECO:0000313" key="2">
    <source>
        <dbReference type="Proteomes" id="UP000255467"/>
    </source>
</evidence>
<accession>A0A379JJY9</accession>
<dbReference type="RefSeq" id="WP_029927653.1">
    <property type="nucleotide sequence ID" value="NZ_JADLPU010000003.1"/>
</dbReference>
<evidence type="ECO:0000313" key="1">
    <source>
        <dbReference type="EMBL" id="SUD48581.1"/>
    </source>
</evidence>
<sequence length="100" mass="11406">MAIVWYWALAQLLAKTGVDIDEVFEMVNAWQTGARRVRLELATDTATGLRTFVISGRADNGRAIAAYARHTGRDIYIFDATYLTEEQIADFERWEATHHD</sequence>
<reference evidence="1 2" key="1">
    <citation type="submission" date="2018-06" db="EMBL/GenBank/DDBJ databases">
        <authorList>
            <consortium name="Pathogen Informatics"/>
            <person name="Doyle S."/>
        </authorList>
    </citation>
    <scope>NUCLEOTIDE SEQUENCE [LARGE SCALE GENOMIC DNA]</scope>
    <source>
        <strain evidence="1 2">NCTC1934</strain>
    </source>
</reference>
<proteinExistence type="predicted"/>
<dbReference type="EMBL" id="UGRY01000005">
    <property type="protein sequence ID" value="SUD48581.1"/>
    <property type="molecule type" value="Genomic_DNA"/>
</dbReference>
<dbReference type="OrthoDB" id="4554604at2"/>
<gene>
    <name evidence="1" type="ORF">NCTC1934_05917</name>
</gene>
<name>A0A379JJY9_9NOCA</name>
<dbReference type="STRING" id="1406858.GCA_000710895_04583"/>